<reference evidence="2" key="1">
    <citation type="submission" date="2016-06" db="EMBL/GenBank/DDBJ databases">
        <title>Parallel loss of symbiosis genes in relatives of nitrogen-fixing non-legume Parasponia.</title>
        <authorList>
            <person name="Van Velzen R."/>
            <person name="Holmer R."/>
            <person name="Bu F."/>
            <person name="Rutten L."/>
            <person name="Van Zeijl A."/>
            <person name="Liu W."/>
            <person name="Santuari L."/>
            <person name="Cao Q."/>
            <person name="Sharma T."/>
            <person name="Shen D."/>
            <person name="Roswanjaya Y."/>
            <person name="Wardhani T."/>
            <person name="Kalhor M.S."/>
            <person name="Jansen J."/>
            <person name="Van den Hoogen J."/>
            <person name="Gungor B."/>
            <person name="Hartog M."/>
            <person name="Hontelez J."/>
            <person name="Verver J."/>
            <person name="Yang W.-C."/>
            <person name="Schijlen E."/>
            <person name="Repin R."/>
            <person name="Schilthuizen M."/>
            <person name="Schranz E."/>
            <person name="Heidstra R."/>
            <person name="Miyata K."/>
            <person name="Fedorova E."/>
            <person name="Kohlen W."/>
            <person name="Bisseling T."/>
            <person name="Smit S."/>
            <person name="Geurts R."/>
        </authorList>
    </citation>
    <scope>NUCLEOTIDE SEQUENCE [LARGE SCALE GENOMIC DNA]</scope>
    <source>
        <strain evidence="2">cv. WU1-14</strain>
    </source>
</reference>
<sequence length="87" mass="9558">MMSSDIRGFYLTFPSRAKCAKVVSVVIASQTSSNGVFTLFDTSFEVLPTPQLTLSTCATTVFQSMDPSLMLPRFHEAFIGKGRTRSL</sequence>
<dbReference type="AlphaFoldDB" id="A0A2P5AZ28"/>
<keyword evidence="2" id="KW-1185">Reference proteome</keyword>
<dbReference type="Proteomes" id="UP000237105">
    <property type="component" value="Unassembled WGS sequence"/>
</dbReference>
<proteinExistence type="predicted"/>
<name>A0A2P5AZ28_PARAD</name>
<protein>
    <submittedName>
        <fullName evidence="1">Uncharacterized protein</fullName>
    </submittedName>
</protein>
<gene>
    <name evidence="1" type="ORF">PanWU01x14_286630</name>
</gene>
<accession>A0A2P5AZ28</accession>
<comment type="caution">
    <text evidence="1">The sequence shown here is derived from an EMBL/GenBank/DDBJ whole genome shotgun (WGS) entry which is preliminary data.</text>
</comment>
<organism evidence="1 2">
    <name type="scientific">Parasponia andersonii</name>
    <name type="common">Sponia andersonii</name>
    <dbReference type="NCBI Taxonomy" id="3476"/>
    <lineage>
        <taxon>Eukaryota</taxon>
        <taxon>Viridiplantae</taxon>
        <taxon>Streptophyta</taxon>
        <taxon>Embryophyta</taxon>
        <taxon>Tracheophyta</taxon>
        <taxon>Spermatophyta</taxon>
        <taxon>Magnoliopsida</taxon>
        <taxon>eudicotyledons</taxon>
        <taxon>Gunneridae</taxon>
        <taxon>Pentapetalae</taxon>
        <taxon>rosids</taxon>
        <taxon>fabids</taxon>
        <taxon>Rosales</taxon>
        <taxon>Cannabaceae</taxon>
        <taxon>Parasponia</taxon>
    </lineage>
</organism>
<evidence type="ECO:0000313" key="1">
    <source>
        <dbReference type="EMBL" id="PON41817.1"/>
    </source>
</evidence>
<evidence type="ECO:0000313" key="2">
    <source>
        <dbReference type="Proteomes" id="UP000237105"/>
    </source>
</evidence>
<dbReference type="EMBL" id="JXTB01000406">
    <property type="protein sequence ID" value="PON41817.1"/>
    <property type="molecule type" value="Genomic_DNA"/>
</dbReference>